<evidence type="ECO:0000313" key="3">
    <source>
        <dbReference type="Proteomes" id="UP001302072"/>
    </source>
</evidence>
<protein>
    <recommendedName>
        <fullName evidence="4">Conjugal transfer protein TrbC</fullName>
    </recommendedName>
</protein>
<evidence type="ECO:0008006" key="4">
    <source>
        <dbReference type="Google" id="ProtNLM"/>
    </source>
</evidence>
<accession>A0ABY9YW94</accession>
<evidence type="ECO:0000313" key="2">
    <source>
        <dbReference type="EMBL" id="WNH54856.1"/>
    </source>
</evidence>
<organism evidence="2 3">
    <name type="scientific">Stenotrophomonas oahuensis</name>
    <dbReference type="NCBI Taxonomy" id="3003271"/>
    <lineage>
        <taxon>Bacteria</taxon>
        <taxon>Pseudomonadati</taxon>
        <taxon>Pseudomonadota</taxon>
        <taxon>Gammaproteobacteria</taxon>
        <taxon>Lysobacterales</taxon>
        <taxon>Lysobacteraceae</taxon>
        <taxon>Stenotrophomonas</taxon>
    </lineage>
</organism>
<evidence type="ECO:0000256" key="1">
    <source>
        <dbReference type="SAM" id="Phobius"/>
    </source>
</evidence>
<keyword evidence="3" id="KW-1185">Reference proteome</keyword>
<proteinExistence type="predicted"/>
<dbReference type="EMBL" id="CP115542">
    <property type="protein sequence ID" value="WNH54856.1"/>
    <property type="molecule type" value="Genomic_DNA"/>
</dbReference>
<sequence>MSTTVKTYISYAIASAVVALFLFYPDLAHADGGSVVRGKIDGARSSYAIPIAGGIITFGAVTSVVLWLLDIVDWKNMAKWILGAILLGAIAGIAAEVMS</sequence>
<feature type="transmembrane region" description="Helical" evidence="1">
    <location>
        <begin position="80"/>
        <end position="98"/>
    </location>
</feature>
<keyword evidence="1" id="KW-0472">Membrane</keyword>
<name>A0ABY9YW94_9GAMM</name>
<dbReference type="RefSeq" id="WP_311193934.1">
    <property type="nucleotide sequence ID" value="NZ_CP115542.1"/>
</dbReference>
<geneLocation type="plasmid" evidence="2 3">
    <name>pST01</name>
</geneLocation>
<feature type="transmembrane region" description="Helical" evidence="1">
    <location>
        <begin position="46"/>
        <end position="68"/>
    </location>
</feature>
<keyword evidence="1" id="KW-1133">Transmembrane helix</keyword>
<reference evidence="2 3" key="1">
    <citation type="submission" date="2022-12" db="EMBL/GenBank/DDBJ databases">
        <title>Two new species, Stenotrophomonas aracearum and Stenotrophomonas oahuensis, isolated from Anthurium (Araceae family) in Hawaii.</title>
        <authorList>
            <person name="Chunag S.C."/>
            <person name="Dobhal S."/>
            <person name="Alvarez A."/>
            <person name="Arif M."/>
        </authorList>
    </citation>
    <scope>NUCLEOTIDE SEQUENCE [LARGE SCALE GENOMIC DNA]</scope>
    <source>
        <strain evidence="2 3">A5586</strain>
        <plasmid evidence="2 3">pST01</plasmid>
    </source>
</reference>
<dbReference type="Proteomes" id="UP001302072">
    <property type="component" value="Plasmid pST01"/>
</dbReference>
<gene>
    <name evidence="2" type="ORF">PDM29_20800</name>
</gene>
<keyword evidence="2" id="KW-0614">Plasmid</keyword>
<keyword evidence="1" id="KW-0812">Transmembrane</keyword>